<proteinExistence type="predicted"/>
<evidence type="ECO:0000313" key="3">
    <source>
        <dbReference type="Proteomes" id="UP001642540"/>
    </source>
</evidence>
<keyword evidence="3" id="KW-1185">Reference proteome</keyword>
<comment type="caution">
    <text evidence="2">The sequence shown here is derived from an EMBL/GenBank/DDBJ whole genome shotgun (WGS) entry which is preliminary data.</text>
</comment>
<evidence type="ECO:0000256" key="1">
    <source>
        <dbReference type="SAM" id="SignalP"/>
    </source>
</evidence>
<gene>
    <name evidence="2" type="ORF">ODALV1_LOCUS8579</name>
</gene>
<evidence type="ECO:0000313" key="2">
    <source>
        <dbReference type="EMBL" id="CAL8093733.1"/>
    </source>
</evidence>
<organism evidence="2 3">
    <name type="scientific">Orchesella dallaii</name>
    <dbReference type="NCBI Taxonomy" id="48710"/>
    <lineage>
        <taxon>Eukaryota</taxon>
        <taxon>Metazoa</taxon>
        <taxon>Ecdysozoa</taxon>
        <taxon>Arthropoda</taxon>
        <taxon>Hexapoda</taxon>
        <taxon>Collembola</taxon>
        <taxon>Entomobryomorpha</taxon>
        <taxon>Entomobryoidea</taxon>
        <taxon>Orchesellidae</taxon>
        <taxon>Orchesellinae</taxon>
        <taxon>Orchesella</taxon>
    </lineage>
</organism>
<reference evidence="2 3" key="1">
    <citation type="submission" date="2024-08" db="EMBL/GenBank/DDBJ databases">
        <authorList>
            <person name="Cucini C."/>
            <person name="Frati F."/>
        </authorList>
    </citation>
    <scope>NUCLEOTIDE SEQUENCE [LARGE SCALE GENOMIC DNA]</scope>
</reference>
<dbReference type="EMBL" id="CAXLJM020000026">
    <property type="protein sequence ID" value="CAL8093733.1"/>
    <property type="molecule type" value="Genomic_DNA"/>
</dbReference>
<dbReference type="Proteomes" id="UP001642540">
    <property type="component" value="Unassembled WGS sequence"/>
</dbReference>
<accession>A0ABP1Q8R8</accession>
<feature type="signal peptide" evidence="1">
    <location>
        <begin position="1"/>
        <end position="18"/>
    </location>
</feature>
<protein>
    <submittedName>
        <fullName evidence="2">Uncharacterized protein</fullName>
    </submittedName>
</protein>
<keyword evidence="1" id="KW-0732">Signal</keyword>
<name>A0ABP1Q8R8_9HEXA</name>
<feature type="chain" id="PRO_5045706351" evidence="1">
    <location>
        <begin position="19"/>
        <end position="192"/>
    </location>
</feature>
<sequence length="192" mass="21968">MIPVVLLLIKLLATGVQTFDTSSTDILPGFQFQELEFSTTEMATEPSTTSLYVENTGKPQALYLDLDVDFASREEYWKANQYECVNGTYIPSKYLRRKYGHCTRIHQYAGTSECTAFCELAASLLLSEDLAPNINLYARFFQIVVPHNISTVVVAHISSCFKRFANNLSFFMDCERPQRFFKCVDDIEYQMV</sequence>